<proteinExistence type="predicted"/>
<evidence type="ECO:0000256" key="1">
    <source>
        <dbReference type="ARBA" id="ARBA00022679"/>
    </source>
</evidence>
<evidence type="ECO:0000313" key="4">
    <source>
        <dbReference type="Proteomes" id="UP001341444"/>
    </source>
</evidence>
<keyword evidence="3" id="KW-0328">Glycosyltransferase</keyword>
<dbReference type="EMBL" id="JARMAB010000014">
    <property type="protein sequence ID" value="MED1203675.1"/>
    <property type="molecule type" value="Genomic_DNA"/>
</dbReference>
<name>A0ABU6MGQ5_9BACI</name>
<evidence type="ECO:0000313" key="3">
    <source>
        <dbReference type="EMBL" id="MED1203675.1"/>
    </source>
</evidence>
<dbReference type="RefSeq" id="WP_083953219.1">
    <property type="nucleotide sequence ID" value="NZ_JARMAB010000014.1"/>
</dbReference>
<dbReference type="InterPro" id="IPR029044">
    <property type="entry name" value="Nucleotide-diphossugar_trans"/>
</dbReference>
<feature type="domain" description="Galactosyltransferase C-terminal" evidence="2">
    <location>
        <begin position="129"/>
        <end position="180"/>
    </location>
</feature>
<dbReference type="Pfam" id="PF02709">
    <property type="entry name" value="Glyco_transf_7C"/>
    <property type="match status" value="1"/>
</dbReference>
<dbReference type="GO" id="GO:0016757">
    <property type="term" value="F:glycosyltransferase activity"/>
    <property type="evidence" value="ECO:0007669"/>
    <property type="project" value="UniProtKB-KW"/>
</dbReference>
<evidence type="ECO:0000259" key="2">
    <source>
        <dbReference type="Pfam" id="PF02709"/>
    </source>
</evidence>
<dbReference type="SUPFAM" id="SSF53448">
    <property type="entry name" value="Nucleotide-diphospho-sugar transferases"/>
    <property type="match status" value="1"/>
</dbReference>
<reference evidence="3 4" key="1">
    <citation type="submission" date="2023-03" db="EMBL/GenBank/DDBJ databases">
        <title>Bacillus Genome Sequencing.</title>
        <authorList>
            <person name="Dunlap C."/>
        </authorList>
    </citation>
    <scope>NUCLEOTIDE SEQUENCE [LARGE SCALE GENOMIC DNA]</scope>
    <source>
        <strain evidence="3 4">B-23453</strain>
    </source>
</reference>
<gene>
    <name evidence="3" type="ORF">P4T90_11410</name>
</gene>
<dbReference type="InterPro" id="IPR027791">
    <property type="entry name" value="Galactosyl_T_C"/>
</dbReference>
<dbReference type="Proteomes" id="UP001341444">
    <property type="component" value="Unassembled WGS sequence"/>
</dbReference>
<sequence length="235" mass="26993">MESVSILIPYRPDNGPRDQAFKWVKKYYKALMPEAELCIGSCKYRIFSRSQAINDAATKATGNIFVIADSDILYDPKIIEESINLLDRYPWVIPYNTIKRISENSSNDLYKTEPEFPIKMNLECGITCGFQGGLNIVPRLNFEKVGGFDERFCGWGGEDDAFAHSLNTLCGRYIRLEHEIFHLWHPPFSGYEGLEDKDAIYQLFLRYLSANGNPEAMRNLIEERNTDLCGECYKV</sequence>
<keyword evidence="1" id="KW-0808">Transferase</keyword>
<organism evidence="3 4">
    <name type="scientific">Heyndrickxia acidicola</name>
    <dbReference type="NCBI Taxonomy" id="209389"/>
    <lineage>
        <taxon>Bacteria</taxon>
        <taxon>Bacillati</taxon>
        <taxon>Bacillota</taxon>
        <taxon>Bacilli</taxon>
        <taxon>Bacillales</taxon>
        <taxon>Bacillaceae</taxon>
        <taxon>Heyndrickxia</taxon>
    </lineage>
</organism>
<keyword evidence="4" id="KW-1185">Reference proteome</keyword>
<accession>A0ABU6MGQ5</accession>
<comment type="caution">
    <text evidence="3">The sequence shown here is derived from an EMBL/GenBank/DDBJ whole genome shotgun (WGS) entry which is preliminary data.</text>
</comment>
<protein>
    <submittedName>
        <fullName evidence="3">Galactosyltransferase-related protein</fullName>
    </submittedName>
</protein>
<dbReference type="Gene3D" id="3.90.550.10">
    <property type="entry name" value="Spore Coat Polysaccharide Biosynthesis Protein SpsA, Chain A"/>
    <property type="match status" value="1"/>
</dbReference>